<evidence type="ECO:0000313" key="4">
    <source>
        <dbReference type="Proteomes" id="UP000315385"/>
    </source>
</evidence>
<gene>
    <name evidence="3" type="ORF">EWF95_12645</name>
</gene>
<proteinExistence type="predicted"/>
<dbReference type="AlphaFoldDB" id="A0A544QKT2"/>
<keyword evidence="4" id="KW-1185">Reference proteome</keyword>
<organism evidence="3 4">
    <name type="scientific">Halonotius roseus</name>
    <dbReference type="NCBI Taxonomy" id="2511997"/>
    <lineage>
        <taxon>Archaea</taxon>
        <taxon>Methanobacteriati</taxon>
        <taxon>Methanobacteriota</taxon>
        <taxon>Stenosarchaea group</taxon>
        <taxon>Halobacteria</taxon>
        <taxon>Halobacteriales</taxon>
        <taxon>Haloferacaceae</taxon>
        <taxon>Halonotius</taxon>
    </lineage>
</organism>
<dbReference type="Pfam" id="PF23437">
    <property type="entry name" value="DUF7122"/>
    <property type="match status" value="1"/>
</dbReference>
<evidence type="ECO:0000259" key="2">
    <source>
        <dbReference type="Pfam" id="PF23437"/>
    </source>
</evidence>
<feature type="region of interest" description="Disordered" evidence="1">
    <location>
        <begin position="1"/>
        <end position="27"/>
    </location>
</feature>
<dbReference type="EMBL" id="SESI01000004">
    <property type="protein sequence ID" value="TQQ78974.1"/>
    <property type="molecule type" value="Genomic_DNA"/>
</dbReference>
<evidence type="ECO:0000313" key="3">
    <source>
        <dbReference type="EMBL" id="TQQ78974.1"/>
    </source>
</evidence>
<comment type="caution">
    <text evidence="3">The sequence shown here is derived from an EMBL/GenBank/DDBJ whole genome shotgun (WGS) entry which is preliminary data.</text>
</comment>
<protein>
    <recommendedName>
        <fullName evidence="2">DUF7122 domain-containing protein</fullName>
    </recommendedName>
</protein>
<dbReference type="Proteomes" id="UP000315385">
    <property type="component" value="Unassembled WGS sequence"/>
</dbReference>
<sequence length="193" mass="21461">MSDDERENVGQQFGRLPATPADREVEGRASREEVIDFFAERFGIDPAVFAEFTFWEKGKGKIWIFADDAPTPIRVEGLGMTVLRTRQEHWKPTQSAIQRFGRHATKNVIEIDGEAAAAFVRGEDQELDWDGDWGYLIAAHTVGVGPEGRPVRDGTAVERGEREPIGVGLYVYGELRSTVPKGNQESLSPLSTD</sequence>
<dbReference type="RefSeq" id="WP_142444447.1">
    <property type="nucleotide sequence ID" value="NZ_SESI01000004.1"/>
</dbReference>
<reference evidence="3 4" key="1">
    <citation type="submission" date="2019-02" db="EMBL/GenBank/DDBJ databases">
        <title>Halonotius sp. a new haloqrchaeon isolated from saline water.</title>
        <authorList>
            <person name="Duran-Viseras A."/>
            <person name="Sanchez-Porro C."/>
            <person name="Ventosa A."/>
        </authorList>
    </citation>
    <scope>NUCLEOTIDE SEQUENCE [LARGE SCALE GENOMIC DNA]</scope>
    <source>
        <strain evidence="3 4">F9-27</strain>
    </source>
</reference>
<accession>A0A544QKT2</accession>
<name>A0A544QKT2_9EURY</name>
<evidence type="ECO:0000256" key="1">
    <source>
        <dbReference type="SAM" id="MobiDB-lite"/>
    </source>
</evidence>
<dbReference type="OrthoDB" id="50259at2157"/>
<feature type="domain" description="DUF7122" evidence="2">
    <location>
        <begin position="1"/>
        <end position="79"/>
    </location>
</feature>
<dbReference type="Gene3D" id="3.10.450.720">
    <property type="match status" value="1"/>
</dbReference>
<dbReference type="InterPro" id="IPR055546">
    <property type="entry name" value="DUF7122"/>
</dbReference>